<dbReference type="Proteomes" id="UP000239469">
    <property type="component" value="Unassembled WGS sequence"/>
</dbReference>
<comment type="similarity">
    <text evidence="1 2">Belongs to the CutC family.</text>
</comment>
<dbReference type="PANTHER" id="PTHR12598">
    <property type="entry name" value="COPPER HOMEOSTASIS PROTEIN CUTC"/>
    <property type="match status" value="1"/>
</dbReference>
<dbReference type="FunFam" id="3.20.20.380:FF:000001">
    <property type="entry name" value="Copper homeostasis protein CutC"/>
    <property type="match status" value="1"/>
</dbReference>
<dbReference type="AlphaFoldDB" id="A0A2S9X7E2"/>
<dbReference type="HAMAP" id="MF_00795">
    <property type="entry name" value="CutC"/>
    <property type="match status" value="1"/>
</dbReference>
<dbReference type="OrthoDB" id="9815677at2"/>
<dbReference type="PANTHER" id="PTHR12598:SF0">
    <property type="entry name" value="COPPER HOMEOSTASIS PROTEIN CUTC HOMOLOG"/>
    <property type="match status" value="1"/>
</dbReference>
<protein>
    <recommendedName>
        <fullName evidence="2">PF03932 family protein CutC</fullName>
    </recommendedName>
</protein>
<comment type="subcellular location">
    <subcellularLocation>
        <location evidence="2">Cytoplasm</location>
    </subcellularLocation>
</comment>
<dbReference type="SUPFAM" id="SSF110395">
    <property type="entry name" value="CutC-like"/>
    <property type="match status" value="1"/>
</dbReference>
<evidence type="ECO:0000313" key="4">
    <source>
        <dbReference type="Proteomes" id="UP000239469"/>
    </source>
</evidence>
<comment type="caution">
    <text evidence="2">Once thought to be involved in copper homeostasis, experiments in E.coli have shown this is not the case.</text>
</comment>
<comment type="caution">
    <text evidence="3">The sequence shown here is derived from an EMBL/GenBank/DDBJ whole genome shotgun (WGS) entry which is preliminary data.</text>
</comment>
<gene>
    <name evidence="2" type="primary">cutC</name>
    <name evidence="3" type="ORF">BUE93_06410</name>
</gene>
<dbReference type="Gene3D" id="3.20.20.380">
    <property type="entry name" value="Copper homeostasis (CutC) domain"/>
    <property type="match status" value="1"/>
</dbReference>
<dbReference type="RefSeq" id="WP_106076189.1">
    <property type="nucleotide sequence ID" value="NZ_MTBD01000010.1"/>
</dbReference>
<reference evidence="3 4" key="1">
    <citation type="submission" date="2017-01" db="EMBL/GenBank/DDBJ databases">
        <title>New insights into the genetic diversity of Chromobacterium isolated from tropical freshwater lake.</title>
        <authorList>
            <person name="Santos A.B."/>
            <person name="Nascimento A.M."/>
            <person name="Da Silva P.C."/>
        </authorList>
    </citation>
    <scope>NUCLEOTIDE SEQUENCE [LARGE SCALE GENOMIC DNA]</scope>
    <source>
        <strain evidence="3 4">56AF</strain>
    </source>
</reference>
<accession>A0A2S9X7E2</accession>
<evidence type="ECO:0000313" key="3">
    <source>
        <dbReference type="EMBL" id="PRP71613.1"/>
    </source>
</evidence>
<proteinExistence type="inferred from homology"/>
<evidence type="ECO:0000256" key="1">
    <source>
        <dbReference type="ARBA" id="ARBA00007768"/>
    </source>
</evidence>
<evidence type="ECO:0000256" key="2">
    <source>
        <dbReference type="HAMAP-Rule" id="MF_00795"/>
    </source>
</evidence>
<keyword evidence="2" id="KW-0963">Cytoplasm</keyword>
<name>A0A2S9X7E2_9NEIS</name>
<dbReference type="GO" id="GO:0005737">
    <property type="term" value="C:cytoplasm"/>
    <property type="evidence" value="ECO:0007669"/>
    <property type="project" value="UniProtKB-SubCell"/>
</dbReference>
<dbReference type="Pfam" id="PF03932">
    <property type="entry name" value="CutC"/>
    <property type="match status" value="1"/>
</dbReference>
<sequence>MQSILEICAGSLASCLAAQQGGAQRVELCDNLLEGGTTPSYGMVALARDSLGIDLNVLIRPRGGDFLYTALEFETMARDIEMCRKLGVNGVALGMLTADGDIDGPGTRELVGLAGTMSVTFHRAFDMARDPISALEEVIAAGCARLLSSGQAATALDGADLLALLRQQAGERLIVMPGAGVRAANVAELARRTGCREFHASARAEVASGMRYRQPGLSMGAPGTDEYLRKETAVDEVKALRAALDGAPPSRYEKHLAQRGD</sequence>
<dbReference type="InterPro" id="IPR036822">
    <property type="entry name" value="CutC-like_dom_sf"/>
</dbReference>
<dbReference type="EMBL" id="MTBD01000010">
    <property type="protein sequence ID" value="PRP71613.1"/>
    <property type="molecule type" value="Genomic_DNA"/>
</dbReference>
<organism evidence="3 4">
    <name type="scientific">Chromobacterium amazonense</name>
    <dbReference type="NCBI Taxonomy" id="1382803"/>
    <lineage>
        <taxon>Bacteria</taxon>
        <taxon>Pseudomonadati</taxon>
        <taxon>Pseudomonadota</taxon>
        <taxon>Betaproteobacteria</taxon>
        <taxon>Neisseriales</taxon>
        <taxon>Chromobacteriaceae</taxon>
        <taxon>Chromobacterium</taxon>
    </lineage>
</organism>
<dbReference type="GO" id="GO:0005507">
    <property type="term" value="F:copper ion binding"/>
    <property type="evidence" value="ECO:0007669"/>
    <property type="project" value="TreeGrafter"/>
</dbReference>
<dbReference type="InterPro" id="IPR005627">
    <property type="entry name" value="CutC-like"/>
</dbReference>